<dbReference type="GO" id="GO:0046355">
    <property type="term" value="P:mannan catabolic process"/>
    <property type="evidence" value="ECO:0007669"/>
    <property type="project" value="UniProtKB-ARBA"/>
</dbReference>
<comment type="similarity">
    <text evidence="3">Belongs to the glycosyl hydrolase 5 (cellulase A) family.</text>
</comment>
<dbReference type="GO" id="GO:0016985">
    <property type="term" value="F:mannan endo-1,4-beta-mannosidase activity"/>
    <property type="evidence" value="ECO:0007669"/>
    <property type="project" value="UniProtKB-EC"/>
</dbReference>
<evidence type="ECO:0000256" key="7">
    <source>
        <dbReference type="ARBA" id="ARBA00022801"/>
    </source>
</evidence>
<accession>A0AAD5UC75</accession>
<dbReference type="PANTHER" id="PTHR31451">
    <property type="match status" value="1"/>
</dbReference>
<dbReference type="PROSITE" id="PS00562">
    <property type="entry name" value="CBM1_1"/>
    <property type="match status" value="1"/>
</dbReference>
<dbReference type="SUPFAM" id="SSF57180">
    <property type="entry name" value="Cellulose-binding domain"/>
    <property type="match status" value="2"/>
</dbReference>
<keyword evidence="7" id="KW-0378">Hydrolase</keyword>
<evidence type="ECO:0000313" key="12">
    <source>
        <dbReference type="Proteomes" id="UP001210925"/>
    </source>
</evidence>
<dbReference type="AlphaFoldDB" id="A0AAD5UC75"/>
<dbReference type="SUPFAM" id="SSF51445">
    <property type="entry name" value="(Trans)glycosidases"/>
    <property type="match status" value="2"/>
</dbReference>
<dbReference type="EC" id="3.2.1.78" evidence="4"/>
<keyword evidence="5" id="KW-0964">Secreted</keyword>
<sequence>MKFVRALACGKLYDQCGGAQFSGSTCCVEGTKCVYQNQWYSQCQSVPSTTCGNLWDKCGGIGFNGPACCVAGAQCVYQDQYYSQCKPSSNTVAPVPPTATIPPVTTTPPQPSPTSVPQVTTMSPTATLLSNDQMNGFVKTNGASLSLLGKPFYFGATNFYKLFYSYESDLPYIFSDAVAIKSSVVRTWCFCDGVNCDSTSYTNFSFHFTDYDSVNKRLTFNDDVNSGIGRLDRVLQYAKQYGNWGDFGGVDYYVEKFSTNQQKTHSDFYTNAAVIAQFKSYISHILNRVNTLTGIAYKDDPTIMAWELGNELRCVGSGQFPRDSNCNAATITKWVDDISTFIKTIDTNHLVAIGDEGFFQYNNFNPNANGYAGSPYSNLWNGDNDFVGNARLKNIDILTFHTYFNQWNTKGDPAFIQNTLQWIKDHAAVAQSVGKPIYVGEYGIDVADQRRTDFPILQKQIEDSNISGSLMWLLLSHNGTLPCREIPDENGLNFGLCVSDPDTANILVPHGTRMFNKGAMDTNANFVTRNGMQLMYNGKPFYFGGTNVYNLFISSNSDIDTIFANLAALDARVVRTWLFADGKNNGAYFNGQQVWFLDFDSQGNIYFNDDTNTGLGRLDYAIQSAQKHGIKLIFTLANNWNAFGGIDVYINALPNASSRLHSMFFTNPQIKAQFKQYISHVLNRVNTLTNIAYKNDPTIMAFELLNEARCTGGNENTNPTDPNCGKNAVITKWVDEMSTYIKTVDGNHLIAAGDEGFFNSYSKYSQTYPLAYSNIYDGSAGGDFEATARLENVDILGLHSYFNQWMDSSHFNQDVYLHYTQSWIADHQAVAKAVNKPIYLGEYGIGNTAIRLNTYPIIQNSLDSLNYAGSATWNMNAGNCQPQNENDDSYCYNADGIQTFMKNYDTKMKNKQ</sequence>
<dbReference type="SMART" id="SM00236">
    <property type="entry name" value="fCBD"/>
    <property type="match status" value="2"/>
</dbReference>
<gene>
    <name evidence="11" type="ORF">HK103_000711</name>
</gene>
<dbReference type="Proteomes" id="UP001210925">
    <property type="component" value="Unassembled WGS sequence"/>
</dbReference>
<keyword evidence="12" id="KW-1185">Reference proteome</keyword>
<evidence type="ECO:0000256" key="4">
    <source>
        <dbReference type="ARBA" id="ARBA00012706"/>
    </source>
</evidence>
<dbReference type="InterPro" id="IPR035971">
    <property type="entry name" value="CBD_sf"/>
</dbReference>
<dbReference type="InterPro" id="IPR045053">
    <property type="entry name" value="MAN-like"/>
</dbReference>
<evidence type="ECO:0000256" key="5">
    <source>
        <dbReference type="ARBA" id="ARBA00022525"/>
    </source>
</evidence>
<dbReference type="GO" id="GO:0005576">
    <property type="term" value="C:extracellular region"/>
    <property type="evidence" value="ECO:0007669"/>
    <property type="project" value="UniProtKB-SubCell"/>
</dbReference>
<evidence type="ECO:0000256" key="6">
    <source>
        <dbReference type="ARBA" id="ARBA00022729"/>
    </source>
</evidence>
<dbReference type="Pfam" id="PF00734">
    <property type="entry name" value="CBM_1"/>
    <property type="match status" value="2"/>
</dbReference>
<dbReference type="EMBL" id="JADGKB010000111">
    <property type="protein sequence ID" value="KAJ3253391.1"/>
    <property type="molecule type" value="Genomic_DNA"/>
</dbReference>
<evidence type="ECO:0000256" key="3">
    <source>
        <dbReference type="ARBA" id="ARBA00005641"/>
    </source>
</evidence>
<reference evidence="11" key="1">
    <citation type="submission" date="2020-05" db="EMBL/GenBank/DDBJ databases">
        <title>Phylogenomic resolution of chytrid fungi.</title>
        <authorList>
            <person name="Stajich J.E."/>
            <person name="Amses K."/>
            <person name="Simmons R."/>
            <person name="Seto K."/>
            <person name="Myers J."/>
            <person name="Bonds A."/>
            <person name="Quandt C.A."/>
            <person name="Barry K."/>
            <person name="Liu P."/>
            <person name="Grigoriev I."/>
            <person name="Longcore J.E."/>
            <person name="James T.Y."/>
        </authorList>
    </citation>
    <scope>NUCLEOTIDE SEQUENCE</scope>
    <source>
        <strain evidence="11">PLAUS21</strain>
    </source>
</reference>
<dbReference type="PROSITE" id="PS51164">
    <property type="entry name" value="CBM1_2"/>
    <property type="match status" value="2"/>
</dbReference>
<feature type="region of interest" description="Disordered" evidence="9">
    <location>
        <begin position="96"/>
        <end position="118"/>
    </location>
</feature>
<evidence type="ECO:0000259" key="10">
    <source>
        <dbReference type="PROSITE" id="PS51164"/>
    </source>
</evidence>
<dbReference type="Gene3D" id="3.20.20.80">
    <property type="entry name" value="Glycosidases"/>
    <property type="match status" value="2"/>
</dbReference>
<feature type="domain" description="CBM1" evidence="10">
    <location>
        <begin position="50"/>
        <end position="86"/>
    </location>
</feature>
<feature type="compositionally biased region" description="Pro residues" evidence="9">
    <location>
        <begin position="96"/>
        <end position="114"/>
    </location>
</feature>
<protein>
    <recommendedName>
        <fullName evidence="4">mannan endo-1,4-beta-mannosidase</fullName>
        <ecNumber evidence="4">3.2.1.78</ecNumber>
    </recommendedName>
</protein>
<organism evidence="11 12">
    <name type="scientific">Boothiomyces macroporosus</name>
    <dbReference type="NCBI Taxonomy" id="261099"/>
    <lineage>
        <taxon>Eukaryota</taxon>
        <taxon>Fungi</taxon>
        <taxon>Fungi incertae sedis</taxon>
        <taxon>Chytridiomycota</taxon>
        <taxon>Chytridiomycota incertae sedis</taxon>
        <taxon>Chytridiomycetes</taxon>
        <taxon>Rhizophydiales</taxon>
        <taxon>Terramycetaceae</taxon>
        <taxon>Boothiomyces</taxon>
    </lineage>
</organism>
<comment type="caution">
    <text evidence="11">The sequence shown here is derived from an EMBL/GenBank/DDBJ whole genome shotgun (WGS) entry which is preliminary data.</text>
</comment>
<proteinExistence type="inferred from homology"/>
<name>A0AAD5UC75_9FUNG</name>
<evidence type="ECO:0000256" key="2">
    <source>
        <dbReference type="ARBA" id="ARBA00004613"/>
    </source>
</evidence>
<keyword evidence="8" id="KW-0326">Glycosidase</keyword>
<dbReference type="Pfam" id="PF26410">
    <property type="entry name" value="GH5_mannosidase"/>
    <property type="match status" value="2"/>
</dbReference>
<comment type="subcellular location">
    <subcellularLocation>
        <location evidence="2">Secreted</location>
    </subcellularLocation>
</comment>
<evidence type="ECO:0000313" key="11">
    <source>
        <dbReference type="EMBL" id="KAJ3253391.1"/>
    </source>
</evidence>
<evidence type="ECO:0000256" key="9">
    <source>
        <dbReference type="SAM" id="MobiDB-lite"/>
    </source>
</evidence>
<dbReference type="InterPro" id="IPR000254">
    <property type="entry name" value="CBD"/>
</dbReference>
<dbReference type="InterPro" id="IPR001547">
    <property type="entry name" value="Glyco_hydro_5"/>
</dbReference>
<keyword evidence="6" id="KW-0732">Signal</keyword>
<dbReference type="PANTHER" id="PTHR31451:SF39">
    <property type="entry name" value="MANNAN ENDO-1,4-BETA-MANNOSIDASE 1"/>
    <property type="match status" value="1"/>
</dbReference>
<feature type="domain" description="CBM1" evidence="10">
    <location>
        <begin position="8"/>
        <end position="44"/>
    </location>
</feature>
<evidence type="ECO:0000256" key="1">
    <source>
        <dbReference type="ARBA" id="ARBA00001678"/>
    </source>
</evidence>
<evidence type="ECO:0000256" key="8">
    <source>
        <dbReference type="ARBA" id="ARBA00023295"/>
    </source>
</evidence>
<comment type="catalytic activity">
    <reaction evidence="1">
        <text>Random hydrolysis of (1-&gt;4)-beta-D-mannosidic linkages in mannans, galactomannans and glucomannans.</text>
        <dbReference type="EC" id="3.2.1.78"/>
    </reaction>
</comment>
<dbReference type="InterPro" id="IPR017853">
    <property type="entry name" value="GH"/>
</dbReference>
<dbReference type="GO" id="GO:0030248">
    <property type="term" value="F:cellulose binding"/>
    <property type="evidence" value="ECO:0007669"/>
    <property type="project" value="InterPro"/>
</dbReference>